<dbReference type="Pfam" id="PF19583">
    <property type="entry name" value="ODP"/>
    <property type="match status" value="1"/>
</dbReference>
<proteinExistence type="predicted"/>
<evidence type="ECO:0000259" key="1">
    <source>
        <dbReference type="SMART" id="SM00849"/>
    </source>
</evidence>
<sequence>MSEHDENKSHEIAPGIYWVGFADRNAGFSNNPYLIIDSDGTGILIDPGSRADEHFSIVKRKVEELIPFEKIKYIIVHHQDPDLCASIPLFEELIGVDNVKIITSLRTSLFIPYYGSKAEIIIIEDGDEFELPSGRILKFVTTPYVHFAGSFVTFDTKEQVLFSSDIFAAFSFEWKLYADDNYVQAVKAFTEPYIGCKEPVISAAKKLATLPIKIIAPQHGSVIKQDIEKYVNALFEMQYGAWL</sequence>
<dbReference type="InterPro" id="IPR045761">
    <property type="entry name" value="ODP_dom"/>
</dbReference>
<dbReference type="SUPFAM" id="SSF56281">
    <property type="entry name" value="Metallo-hydrolase/oxidoreductase"/>
    <property type="match status" value="1"/>
</dbReference>
<dbReference type="SMART" id="SM00849">
    <property type="entry name" value="Lactamase_B"/>
    <property type="match status" value="1"/>
</dbReference>
<accession>A0A9Y1BKH0</accession>
<gene>
    <name evidence="2" type="ORF">K9W45_12870</name>
</gene>
<name>A0A9Y1BKH0_9ARCH</name>
<dbReference type="Gene3D" id="3.60.15.10">
    <property type="entry name" value="Ribonuclease Z/Hydroxyacylglutathione hydrolase-like"/>
    <property type="match status" value="1"/>
</dbReference>
<evidence type="ECO:0000313" key="2">
    <source>
        <dbReference type="EMBL" id="UJG40713.1"/>
    </source>
</evidence>
<dbReference type="EMBL" id="CP084166">
    <property type="protein sequence ID" value="UJG40713.1"/>
    <property type="molecule type" value="Genomic_DNA"/>
</dbReference>
<feature type="domain" description="Metallo-beta-lactamase" evidence="1">
    <location>
        <begin position="29"/>
        <end position="219"/>
    </location>
</feature>
<dbReference type="InterPro" id="IPR001279">
    <property type="entry name" value="Metallo-B-lactamas"/>
</dbReference>
<dbReference type="Proteomes" id="UP001201020">
    <property type="component" value="Chromosome"/>
</dbReference>
<dbReference type="PANTHER" id="PTHR43041:SF1">
    <property type="entry name" value="METALLO-BETA-LACTAMASE DOMAIN-CONTAINING PROTEIN"/>
    <property type="match status" value="1"/>
</dbReference>
<dbReference type="InterPro" id="IPR036866">
    <property type="entry name" value="RibonucZ/Hydroxyglut_hydro"/>
</dbReference>
<organism evidence="2">
    <name type="scientific">Candidatus Heimdallarchaeum aukensis</name>
    <dbReference type="NCBI Taxonomy" id="2876573"/>
    <lineage>
        <taxon>Archaea</taxon>
        <taxon>Promethearchaeati</taxon>
        <taxon>Candidatus Heimdallarchaeota</taxon>
        <taxon>Candidatus Heimdallarchaeia (ex Rinke et al. 2021) (nom. nud.)</taxon>
        <taxon>Candidatus Heimdallarchaeales</taxon>
        <taxon>Candidatus Heimdallarchaeaceae</taxon>
        <taxon>Candidatus Heimdallarchaeum</taxon>
    </lineage>
</organism>
<reference evidence="2" key="1">
    <citation type="journal article" date="2022" name="Nat. Microbiol.">
        <title>Unique mobile elements and scalable gene flow at the prokaryote-eukaryote boundary revealed by circularized Asgard archaea genomes.</title>
        <authorList>
            <person name="Wu F."/>
            <person name="Speth D.R."/>
            <person name="Philosof A."/>
            <person name="Cremiere A."/>
            <person name="Narayanan A."/>
            <person name="Barco R.A."/>
            <person name="Connon S.A."/>
            <person name="Amend J.P."/>
            <person name="Antoshechkin I.A."/>
            <person name="Orphan V.J."/>
        </authorList>
    </citation>
    <scope>NUCLEOTIDE SEQUENCE</scope>
    <source>
        <strain evidence="2">PM71</strain>
    </source>
</reference>
<dbReference type="CDD" id="cd07709">
    <property type="entry name" value="flavodiiron_proteins_MBL-fold"/>
    <property type="match status" value="1"/>
</dbReference>
<dbReference type="PANTHER" id="PTHR43041">
    <property type="entry name" value="HYDROLASE, METALLO-BETA-LACTAMASE SUPERFAMILY"/>
    <property type="match status" value="1"/>
</dbReference>
<protein>
    <submittedName>
        <fullName evidence="2">FprA family A-type flavoprotein</fullName>
    </submittedName>
</protein>
<dbReference type="AlphaFoldDB" id="A0A9Y1BKH0"/>